<dbReference type="Proteomes" id="UP001596455">
    <property type="component" value="Unassembled WGS sequence"/>
</dbReference>
<dbReference type="EMBL" id="JBHTCQ010000004">
    <property type="protein sequence ID" value="MFC7406691.1"/>
    <property type="molecule type" value="Genomic_DNA"/>
</dbReference>
<evidence type="ECO:0000313" key="2">
    <source>
        <dbReference type="EMBL" id="MFC7406691.1"/>
    </source>
</evidence>
<name>A0ABW2QB18_9MICO</name>
<evidence type="ECO:0000259" key="1">
    <source>
        <dbReference type="Pfam" id="PF12867"/>
    </source>
</evidence>
<protein>
    <submittedName>
        <fullName evidence="2">DinB family protein</fullName>
    </submittedName>
</protein>
<evidence type="ECO:0000313" key="3">
    <source>
        <dbReference type="Proteomes" id="UP001596455"/>
    </source>
</evidence>
<feature type="domain" description="DinB-like" evidence="1">
    <location>
        <begin position="33"/>
        <end position="143"/>
    </location>
</feature>
<dbReference type="Pfam" id="PF12867">
    <property type="entry name" value="DinB_2"/>
    <property type="match status" value="1"/>
</dbReference>
<comment type="caution">
    <text evidence="2">The sequence shown here is derived from an EMBL/GenBank/DDBJ whole genome shotgun (WGS) entry which is preliminary data.</text>
</comment>
<organism evidence="2 3">
    <name type="scientific">Georgenia alba</name>
    <dbReference type="NCBI Taxonomy" id="2233858"/>
    <lineage>
        <taxon>Bacteria</taxon>
        <taxon>Bacillati</taxon>
        <taxon>Actinomycetota</taxon>
        <taxon>Actinomycetes</taxon>
        <taxon>Micrococcales</taxon>
        <taxon>Bogoriellaceae</taxon>
        <taxon>Georgenia</taxon>
    </lineage>
</organism>
<dbReference type="RefSeq" id="WP_382396225.1">
    <property type="nucleotide sequence ID" value="NZ_JBHTCQ010000004.1"/>
</dbReference>
<keyword evidence="3" id="KW-1185">Reference proteome</keyword>
<dbReference type="InterPro" id="IPR024775">
    <property type="entry name" value="DinB-like"/>
</dbReference>
<accession>A0ABW2QB18</accession>
<proteinExistence type="predicted"/>
<reference evidence="3" key="1">
    <citation type="journal article" date="2019" name="Int. J. Syst. Evol. Microbiol.">
        <title>The Global Catalogue of Microorganisms (GCM) 10K type strain sequencing project: providing services to taxonomists for standard genome sequencing and annotation.</title>
        <authorList>
            <consortium name="The Broad Institute Genomics Platform"/>
            <consortium name="The Broad Institute Genome Sequencing Center for Infectious Disease"/>
            <person name="Wu L."/>
            <person name="Ma J."/>
        </authorList>
    </citation>
    <scope>NUCLEOTIDE SEQUENCE [LARGE SCALE GENOMIC DNA]</scope>
    <source>
        <strain evidence="3">JCM 1490</strain>
    </source>
</reference>
<dbReference type="SUPFAM" id="SSF109854">
    <property type="entry name" value="DinB/YfiT-like putative metalloenzymes"/>
    <property type="match status" value="1"/>
</dbReference>
<dbReference type="InterPro" id="IPR034660">
    <property type="entry name" value="DinB/YfiT-like"/>
</dbReference>
<sequence length="158" mass="17545">MTASNAVAEILARADAFAGVLEDAAGKPEEGLASGRWTSVEYGGHVRDMLLVQRDRVLLARREDVPEAAPMGRDERVAWGEYDGLDPVETARQVRQTAGWLAGTLGRMTPGEWRRRLVYNYPARAERTLEWLAANVVHELVHHELDVRQNLGTDGSAR</sequence>
<dbReference type="Gene3D" id="1.20.120.450">
    <property type="entry name" value="dinb family like domain"/>
    <property type="match status" value="1"/>
</dbReference>
<gene>
    <name evidence="2" type="ORF">ACFQQL_16345</name>
</gene>